<dbReference type="OrthoDB" id="5835829at2759"/>
<dbReference type="Gene3D" id="3.40.50.2000">
    <property type="entry name" value="Glycogen Phosphorylase B"/>
    <property type="match status" value="2"/>
</dbReference>
<dbReference type="FunFam" id="3.40.50.2000:FF:000060">
    <property type="entry name" value="Glycosyltransferase"/>
    <property type="match status" value="1"/>
</dbReference>
<comment type="similarity">
    <text evidence="1 4">Belongs to the UDP-glycosyltransferase family.</text>
</comment>
<dbReference type="EC" id="2.4.1.-" evidence="5"/>
<keyword evidence="2 4" id="KW-0328">Glycosyltransferase</keyword>
<dbReference type="AlphaFoldDB" id="A0A2G9G5G4"/>
<comment type="caution">
    <text evidence="6">The sequence shown here is derived from an EMBL/GenBank/DDBJ whole genome shotgun (WGS) entry which is preliminary data.</text>
</comment>
<evidence type="ECO:0000313" key="7">
    <source>
        <dbReference type="Proteomes" id="UP000231279"/>
    </source>
</evidence>
<keyword evidence="3 4" id="KW-0808">Transferase</keyword>
<dbReference type="InterPro" id="IPR050481">
    <property type="entry name" value="UDP-glycosyltransf_plant"/>
</dbReference>
<keyword evidence="7" id="KW-1185">Reference proteome</keyword>
<dbReference type="Pfam" id="PF00201">
    <property type="entry name" value="UDPGT"/>
    <property type="match status" value="1"/>
</dbReference>
<accession>A0A2G9G5G4</accession>
<dbReference type="GO" id="GO:0035251">
    <property type="term" value="F:UDP-glucosyltransferase activity"/>
    <property type="evidence" value="ECO:0007669"/>
    <property type="project" value="InterPro"/>
</dbReference>
<sequence length="464" mass="51455">MATTTTKPESKPPHIALFPCAGMGHLIPFLRLAAMLDSRGCTVTFITVQPTVTAAESDHLSDFFTLYPHIRRLEFQLLPYKKSKFTNEDPFFIQMESICSSVHVLYPLLQSLSPSLSAIIADLPVTSRIIHLASDLSISIYILTTTSARFFSVMNHLPQLADNNNNTRCNNGHIEIPGLGPMDVSNIPPAMLNPDHFFAVGITSNVSSLSKVNGILINTFTSFEPEAIDALKNNSGIAPILPIGPFECFNTPKAPNNLEWLDEQRPESVLFISFGSRTALSKDQITELANGLEKSRCKFLWALKGSKVDKEDKEKIENILGKSFIDRTMNQGKVVKEWVNQEQILAHPSVGGFLSHCGWNSVIEAAKLGVPILAWPQHGDQKVNAEVVENGGLGTWIRDWGWGTEKMVDSNEIAEKIKEFMVGGNLRVRAKEMKVKAQEAREINGSSEGLLRRMLESLKNKEED</sequence>
<evidence type="ECO:0000313" key="6">
    <source>
        <dbReference type="EMBL" id="PIN00548.1"/>
    </source>
</evidence>
<evidence type="ECO:0000256" key="3">
    <source>
        <dbReference type="ARBA" id="ARBA00022679"/>
    </source>
</evidence>
<dbReference type="GO" id="GO:0016138">
    <property type="term" value="P:glycoside biosynthetic process"/>
    <property type="evidence" value="ECO:0007669"/>
    <property type="project" value="UniProtKB-ARBA"/>
</dbReference>
<gene>
    <name evidence="6" type="ORF">CDL12_26954</name>
</gene>
<dbReference type="InterPro" id="IPR035595">
    <property type="entry name" value="UDP_glycos_trans_CS"/>
</dbReference>
<dbReference type="EMBL" id="NKXS01006900">
    <property type="protein sequence ID" value="PIN00548.1"/>
    <property type="molecule type" value="Genomic_DNA"/>
</dbReference>
<evidence type="ECO:0000256" key="5">
    <source>
        <dbReference type="RuleBase" id="RU362057"/>
    </source>
</evidence>
<dbReference type="PANTHER" id="PTHR48048">
    <property type="entry name" value="GLYCOSYLTRANSFERASE"/>
    <property type="match status" value="1"/>
</dbReference>
<dbReference type="CDD" id="cd03784">
    <property type="entry name" value="GT1_Gtf-like"/>
    <property type="match status" value="1"/>
</dbReference>
<evidence type="ECO:0000256" key="4">
    <source>
        <dbReference type="RuleBase" id="RU003718"/>
    </source>
</evidence>
<proteinExistence type="inferred from homology"/>
<dbReference type="SUPFAM" id="SSF53756">
    <property type="entry name" value="UDP-Glycosyltransferase/glycogen phosphorylase"/>
    <property type="match status" value="1"/>
</dbReference>
<reference evidence="7" key="1">
    <citation type="journal article" date="2018" name="Gigascience">
        <title>Genome assembly of the Pink Ipe (Handroanthus impetiginosus, Bignoniaceae), a highly valued, ecologically keystone Neotropical timber forest tree.</title>
        <authorList>
            <person name="Silva-Junior O.B."/>
            <person name="Grattapaglia D."/>
            <person name="Novaes E."/>
            <person name="Collevatti R.G."/>
        </authorList>
    </citation>
    <scope>NUCLEOTIDE SEQUENCE [LARGE SCALE GENOMIC DNA]</scope>
    <source>
        <strain evidence="7">cv. UFG-1</strain>
    </source>
</reference>
<dbReference type="InterPro" id="IPR002213">
    <property type="entry name" value="UDP_glucos_trans"/>
</dbReference>
<evidence type="ECO:0000256" key="1">
    <source>
        <dbReference type="ARBA" id="ARBA00009995"/>
    </source>
</evidence>
<dbReference type="Proteomes" id="UP000231279">
    <property type="component" value="Unassembled WGS sequence"/>
</dbReference>
<name>A0A2G9G5G4_9LAMI</name>
<dbReference type="PANTHER" id="PTHR48048:SF76">
    <property type="entry name" value="UDP-GLYCOSYLTRANSFERASE 708D1-LIKE"/>
    <property type="match status" value="1"/>
</dbReference>
<evidence type="ECO:0000256" key="2">
    <source>
        <dbReference type="ARBA" id="ARBA00022676"/>
    </source>
</evidence>
<protein>
    <recommendedName>
        <fullName evidence="5">Glycosyltransferase</fullName>
        <ecNumber evidence="5">2.4.1.-</ecNumber>
    </recommendedName>
</protein>
<dbReference type="PROSITE" id="PS00375">
    <property type="entry name" value="UDPGT"/>
    <property type="match status" value="1"/>
</dbReference>
<organism evidence="6 7">
    <name type="scientific">Handroanthus impetiginosus</name>
    <dbReference type="NCBI Taxonomy" id="429701"/>
    <lineage>
        <taxon>Eukaryota</taxon>
        <taxon>Viridiplantae</taxon>
        <taxon>Streptophyta</taxon>
        <taxon>Embryophyta</taxon>
        <taxon>Tracheophyta</taxon>
        <taxon>Spermatophyta</taxon>
        <taxon>Magnoliopsida</taxon>
        <taxon>eudicotyledons</taxon>
        <taxon>Gunneridae</taxon>
        <taxon>Pentapetalae</taxon>
        <taxon>asterids</taxon>
        <taxon>lamiids</taxon>
        <taxon>Lamiales</taxon>
        <taxon>Bignoniaceae</taxon>
        <taxon>Crescentiina</taxon>
        <taxon>Tabebuia alliance</taxon>
        <taxon>Handroanthus</taxon>
    </lineage>
</organism>